<evidence type="ECO:0000313" key="4">
    <source>
        <dbReference type="EMBL" id="SHH85987.1"/>
    </source>
</evidence>
<protein>
    <submittedName>
        <fullName evidence="4">Acyl-CoA thioesterase</fullName>
    </submittedName>
</protein>
<dbReference type="NCBIfam" id="TIGR02286">
    <property type="entry name" value="PaaD"/>
    <property type="match status" value="1"/>
</dbReference>
<dbReference type="InterPro" id="IPR052723">
    <property type="entry name" value="Acyl-CoA_thioesterase_PaaI"/>
</dbReference>
<keyword evidence="5" id="KW-1185">Reference proteome</keyword>
<dbReference type="EMBL" id="FQXC01000004">
    <property type="protein sequence ID" value="SHH85987.1"/>
    <property type="molecule type" value="Genomic_DNA"/>
</dbReference>
<keyword evidence="2" id="KW-0378">Hydrolase</keyword>
<evidence type="ECO:0000259" key="3">
    <source>
        <dbReference type="Pfam" id="PF03061"/>
    </source>
</evidence>
<evidence type="ECO:0000256" key="1">
    <source>
        <dbReference type="ARBA" id="ARBA00008324"/>
    </source>
</evidence>
<gene>
    <name evidence="4" type="ORF">SAMN05443551_3426</name>
</gene>
<dbReference type="GO" id="GO:0016289">
    <property type="term" value="F:acyl-CoA hydrolase activity"/>
    <property type="evidence" value="ECO:0007669"/>
    <property type="project" value="TreeGrafter"/>
</dbReference>
<name>A0A1M5WEY2_9RHOB</name>
<dbReference type="NCBIfam" id="TIGR00369">
    <property type="entry name" value="unchar_dom_1"/>
    <property type="match status" value="1"/>
</dbReference>
<feature type="domain" description="Thioesterase" evidence="3">
    <location>
        <begin position="50"/>
        <end position="124"/>
    </location>
</feature>
<dbReference type="InterPro" id="IPR011973">
    <property type="entry name" value="PaaD"/>
</dbReference>
<dbReference type="CDD" id="cd03443">
    <property type="entry name" value="PaaI_thioesterase"/>
    <property type="match status" value="1"/>
</dbReference>
<reference evidence="4 5" key="1">
    <citation type="submission" date="2016-11" db="EMBL/GenBank/DDBJ databases">
        <authorList>
            <person name="Jaros S."/>
            <person name="Januszkiewicz K."/>
            <person name="Wedrychowicz H."/>
        </authorList>
    </citation>
    <scope>NUCLEOTIDE SEQUENCE [LARGE SCALE GENOMIC DNA]</scope>
    <source>
        <strain evidence="4 5">DSM 29431</strain>
    </source>
</reference>
<dbReference type="OrthoDB" id="32575at2"/>
<comment type="similarity">
    <text evidence="1">Belongs to the thioesterase PaaI family.</text>
</comment>
<dbReference type="Proteomes" id="UP000184221">
    <property type="component" value="Unassembled WGS sequence"/>
</dbReference>
<dbReference type="InterPro" id="IPR006683">
    <property type="entry name" value="Thioestr_dom"/>
</dbReference>
<accession>A0A1M5WEY2</accession>
<proteinExistence type="inferred from homology"/>
<sequence>MTPDDRAQKAAQTMWSQDKASQWMGFELIHVAEGEATLELTVERHHSNGHGMCHGGVIFALADSAFAFACNSRNQATVAQHNVISYIASGRLGDRLTAQATEISLTGRNGITDVRVTNQSGTLIAEFRGMSRAINGQVFEEA</sequence>
<evidence type="ECO:0000313" key="5">
    <source>
        <dbReference type="Proteomes" id="UP000184221"/>
    </source>
</evidence>
<dbReference type="RefSeq" id="WP_072779249.1">
    <property type="nucleotide sequence ID" value="NZ_FQXC01000004.1"/>
</dbReference>
<dbReference type="PANTHER" id="PTHR42856:SF1">
    <property type="entry name" value="ACYL-COENZYME A THIOESTERASE PAAI"/>
    <property type="match status" value="1"/>
</dbReference>
<dbReference type="STRING" id="996342.SAMN05443551_3426"/>
<dbReference type="InterPro" id="IPR003736">
    <property type="entry name" value="PAAI_dom"/>
</dbReference>
<dbReference type="AlphaFoldDB" id="A0A1M5WEY2"/>
<dbReference type="Pfam" id="PF03061">
    <property type="entry name" value="4HBT"/>
    <property type="match status" value="1"/>
</dbReference>
<dbReference type="FunFam" id="3.10.129.10:FF:000022">
    <property type="entry name" value="Phenylacetic acid degradation protein"/>
    <property type="match status" value="1"/>
</dbReference>
<organism evidence="4 5">
    <name type="scientific">Marivita hallyeonensis</name>
    <dbReference type="NCBI Taxonomy" id="996342"/>
    <lineage>
        <taxon>Bacteria</taxon>
        <taxon>Pseudomonadati</taxon>
        <taxon>Pseudomonadota</taxon>
        <taxon>Alphaproteobacteria</taxon>
        <taxon>Rhodobacterales</taxon>
        <taxon>Roseobacteraceae</taxon>
        <taxon>Marivita</taxon>
    </lineage>
</organism>
<dbReference type="Gene3D" id="3.10.129.10">
    <property type="entry name" value="Hotdog Thioesterase"/>
    <property type="match status" value="1"/>
</dbReference>
<dbReference type="SUPFAM" id="SSF54637">
    <property type="entry name" value="Thioesterase/thiol ester dehydrase-isomerase"/>
    <property type="match status" value="1"/>
</dbReference>
<evidence type="ECO:0000256" key="2">
    <source>
        <dbReference type="ARBA" id="ARBA00022801"/>
    </source>
</evidence>
<dbReference type="PANTHER" id="PTHR42856">
    <property type="entry name" value="ACYL-COENZYME A THIOESTERASE PAAI"/>
    <property type="match status" value="1"/>
</dbReference>
<dbReference type="InterPro" id="IPR029069">
    <property type="entry name" value="HotDog_dom_sf"/>
</dbReference>